<dbReference type="InterPro" id="IPR006349">
    <property type="entry name" value="PGP_euk"/>
</dbReference>
<gene>
    <name evidence="7" type="primary">LOC111597542</name>
</gene>
<dbReference type="KEGG" id="dhe:111597542"/>
<evidence type="ECO:0000256" key="2">
    <source>
        <dbReference type="PIRNR" id="PIRNR000915"/>
    </source>
</evidence>
<dbReference type="RefSeq" id="XP_023168099.2">
    <property type="nucleotide sequence ID" value="XM_023312331.2"/>
</dbReference>
<keyword evidence="5" id="KW-0460">Magnesium</keyword>
<dbReference type="PANTHER" id="PTHR19288">
    <property type="entry name" value="4-NITROPHENYLPHOSPHATASE-RELATED"/>
    <property type="match status" value="1"/>
</dbReference>
<dbReference type="Proteomes" id="UP000504633">
    <property type="component" value="Unplaced"/>
</dbReference>
<feature type="active site" description="Proton donor" evidence="3">
    <location>
        <position position="32"/>
    </location>
</feature>
<keyword evidence="6" id="KW-1185">Reference proteome</keyword>
<dbReference type="SUPFAM" id="SSF56784">
    <property type="entry name" value="HAD-like"/>
    <property type="match status" value="1"/>
</dbReference>
<dbReference type="Pfam" id="PF13344">
    <property type="entry name" value="Hydrolase_6"/>
    <property type="match status" value="1"/>
</dbReference>
<evidence type="ECO:0000256" key="5">
    <source>
        <dbReference type="PIRSR" id="PIRSR000915-3"/>
    </source>
</evidence>
<evidence type="ECO:0000256" key="1">
    <source>
        <dbReference type="ARBA" id="ARBA00022801"/>
    </source>
</evidence>
<name>A0A6J1LVY5_DROHY</name>
<dbReference type="PANTHER" id="PTHR19288:SF93">
    <property type="entry name" value="FI11325P-RELATED"/>
    <property type="match status" value="1"/>
</dbReference>
<evidence type="ECO:0000256" key="3">
    <source>
        <dbReference type="PIRSR" id="PIRSR000915-1"/>
    </source>
</evidence>
<keyword evidence="5" id="KW-0479">Metal-binding</keyword>
<comment type="cofactor">
    <cofactor evidence="5">
        <name>Mg(2+)</name>
        <dbReference type="ChEBI" id="CHEBI:18420"/>
    </cofactor>
    <text evidence="5">Divalent metal ions. Mg(2+) is the most effective.</text>
</comment>
<accession>A0A6J1LVY5</accession>
<dbReference type="Pfam" id="PF13242">
    <property type="entry name" value="Hydrolase_like"/>
    <property type="match status" value="1"/>
</dbReference>
<dbReference type="InterPro" id="IPR006357">
    <property type="entry name" value="HAD-SF_hydro_IIA"/>
</dbReference>
<dbReference type="PIRSF" id="PIRSF000915">
    <property type="entry name" value="PGP-type_phosphatase"/>
    <property type="match status" value="1"/>
</dbReference>
<dbReference type="Gene3D" id="3.40.50.1000">
    <property type="entry name" value="HAD superfamily/HAD-like"/>
    <property type="match status" value="2"/>
</dbReference>
<dbReference type="GO" id="GO:0046872">
    <property type="term" value="F:metal ion binding"/>
    <property type="evidence" value="ECO:0007669"/>
    <property type="project" value="UniProtKB-KW"/>
</dbReference>
<organism evidence="6 7">
    <name type="scientific">Drosophila hydei</name>
    <name type="common">Fruit fly</name>
    <dbReference type="NCBI Taxonomy" id="7224"/>
    <lineage>
        <taxon>Eukaryota</taxon>
        <taxon>Metazoa</taxon>
        <taxon>Ecdysozoa</taxon>
        <taxon>Arthropoda</taxon>
        <taxon>Hexapoda</taxon>
        <taxon>Insecta</taxon>
        <taxon>Pterygota</taxon>
        <taxon>Neoptera</taxon>
        <taxon>Endopterygota</taxon>
        <taxon>Diptera</taxon>
        <taxon>Brachycera</taxon>
        <taxon>Muscomorpha</taxon>
        <taxon>Ephydroidea</taxon>
        <taxon>Drosophilidae</taxon>
        <taxon>Drosophila</taxon>
    </lineage>
</organism>
<dbReference type="InterPro" id="IPR036412">
    <property type="entry name" value="HAD-like_sf"/>
</dbReference>
<evidence type="ECO:0000256" key="4">
    <source>
        <dbReference type="PIRSR" id="PIRSR000915-2"/>
    </source>
</evidence>
<dbReference type="InterPro" id="IPR023214">
    <property type="entry name" value="HAD_sf"/>
</dbReference>
<dbReference type="GO" id="GO:0005737">
    <property type="term" value="C:cytoplasm"/>
    <property type="evidence" value="ECO:0007669"/>
    <property type="project" value="TreeGrafter"/>
</dbReference>
<dbReference type="GO" id="GO:0016791">
    <property type="term" value="F:phosphatase activity"/>
    <property type="evidence" value="ECO:0007669"/>
    <property type="project" value="InterPro"/>
</dbReference>
<feature type="active site" description="Nucleophile" evidence="3">
    <location>
        <position position="30"/>
    </location>
</feature>
<reference evidence="7" key="1">
    <citation type="submission" date="2025-08" db="UniProtKB">
        <authorList>
            <consortium name="RefSeq"/>
        </authorList>
    </citation>
    <scope>IDENTIFICATION</scope>
    <source>
        <strain evidence="7">15085-1641.00</strain>
        <tissue evidence="7">Whole body</tissue>
    </source>
</reference>
<dbReference type="AlphaFoldDB" id="A0A6J1LVY5"/>
<sequence length="307" mass="34152">MFKHTCTNLTTLPRQRVRQWLNGFETIICDADGVLWHFDESIDGSVEAFNGIQDSGRNIFIVSNNSCLSSENIRKKACNFGFNVLPNHVLNSGKAVGNYLSSKNFQKKVFVVGGIGIIEELEKLNICGFQFENERIKKSMREFATEMSVDADVGAVVVGRDDAFNVCKIIRACCYLKKPQTLFLGSCLDAAYPIGNNRVLAGAAAMIASVKTVTSRKPLILGKPNPWIVREPIKSGVINPGTTLMIGDTLETDIKFANYNGFQSILVGSGVTELEKVKKIRDRGRERQMRLVPDGYLPRLYDILEYL</sequence>
<keyword evidence="1 2" id="KW-0378">Hydrolase</keyword>
<feature type="binding site" evidence="5">
    <location>
        <position position="32"/>
    </location>
    <ligand>
        <name>Mg(2+)</name>
        <dbReference type="ChEBI" id="CHEBI:18420"/>
    </ligand>
</feature>
<feature type="binding site" evidence="5">
    <location>
        <position position="30"/>
    </location>
    <ligand>
        <name>Mg(2+)</name>
        <dbReference type="ChEBI" id="CHEBI:18420"/>
    </ligand>
</feature>
<dbReference type="NCBIfam" id="TIGR01460">
    <property type="entry name" value="HAD-SF-IIA"/>
    <property type="match status" value="1"/>
</dbReference>
<comment type="similarity">
    <text evidence="2">Belongs to the HAD-like hydrolase superfamily.</text>
</comment>
<feature type="binding site" evidence="5">
    <location>
        <position position="248"/>
    </location>
    <ligand>
        <name>Mg(2+)</name>
        <dbReference type="ChEBI" id="CHEBI:18420"/>
    </ligand>
</feature>
<evidence type="ECO:0000313" key="6">
    <source>
        <dbReference type="Proteomes" id="UP000504633"/>
    </source>
</evidence>
<feature type="binding site" evidence="4">
    <location>
        <begin position="63"/>
        <end position="65"/>
    </location>
    <ligand>
        <name>substrate</name>
    </ligand>
</feature>
<dbReference type="NCBIfam" id="TIGR01452">
    <property type="entry name" value="PGP_euk"/>
    <property type="match status" value="1"/>
</dbReference>
<dbReference type="OMA" id="VTNNSSM"/>
<evidence type="ECO:0000313" key="7">
    <source>
        <dbReference type="RefSeq" id="XP_023168099.2"/>
    </source>
</evidence>
<protein>
    <submittedName>
        <fullName evidence="7">Phosphoglycolate phosphatase 1B, chloroplastic</fullName>
    </submittedName>
</protein>
<proteinExistence type="inferred from homology"/>
<feature type="binding site" evidence="4">
    <location>
        <position position="223"/>
    </location>
    <ligand>
        <name>substrate</name>
    </ligand>
</feature>
<dbReference type="OrthoDB" id="413953at2759"/>
<dbReference type="GeneID" id="111597542"/>